<dbReference type="PANTHER" id="PTHR31105:SF42">
    <property type="entry name" value="OS02G0258300 PROTEIN"/>
    <property type="match status" value="1"/>
</dbReference>
<sequence>VHPEEEVLDMNAKFFSEDQILLSHTRQQKLPIEGGLHSEEMATKNFRVYKTSLRYTLHQQIPTLRQFHSEELRVGKRSSFQEQSPDVELQAQATTNECKYINVGLFFKGQDSAYPSNLRLPESSHTWSTEGSQPGNEMHSAPVRGKAIYHRRLRINTTPPEPNEQRHIVCQQCNLHLQVLQNFLKSDTGYQKLRCGACWKISCFQLYPSHSSPEHSTAGSKNMSPLMSCQFSPDVSDGLSGSWRDPVILKATRVPPQIVSTVAPQAVNKFKTPEFNHGGREEFKGLRGFLKRSVKDLTKSMSVSQLRHKVIINGHAVPDAVVMKLEDLAGPIHAGSYCVWHGAPGFRPPCTNVCEIPGVPHNDICPLSIIVHIIKSLWADYGKVGMNWMRFWHRSSRQWAKLEVTICIEENHLRKQRSIMQTGSLLPTSIVISQVGH</sequence>
<feature type="non-terminal residue" evidence="2">
    <location>
        <position position="1"/>
    </location>
</feature>
<name>A0ABP0WT71_9BRYO</name>
<keyword evidence="3" id="KW-1185">Reference proteome</keyword>
<organism evidence="2 3">
    <name type="scientific">Sphagnum jensenii</name>
    <dbReference type="NCBI Taxonomy" id="128206"/>
    <lineage>
        <taxon>Eukaryota</taxon>
        <taxon>Viridiplantae</taxon>
        <taxon>Streptophyta</taxon>
        <taxon>Embryophyta</taxon>
        <taxon>Bryophyta</taxon>
        <taxon>Sphagnophytina</taxon>
        <taxon>Sphagnopsida</taxon>
        <taxon>Sphagnales</taxon>
        <taxon>Sphagnaceae</taxon>
        <taxon>Sphagnum</taxon>
    </lineage>
</organism>
<accession>A0ABP0WT71</accession>
<evidence type="ECO:0000313" key="3">
    <source>
        <dbReference type="Proteomes" id="UP001497444"/>
    </source>
</evidence>
<dbReference type="Proteomes" id="UP001497444">
    <property type="component" value="Chromosome 3"/>
</dbReference>
<dbReference type="PANTHER" id="PTHR31105">
    <property type="entry name" value="EXTRA-LARGE G-PROTEIN-LIKE"/>
    <property type="match status" value="1"/>
</dbReference>
<reference evidence="2" key="1">
    <citation type="submission" date="2024-02" db="EMBL/GenBank/DDBJ databases">
        <authorList>
            <consortium name="ELIXIR-Norway"/>
            <consortium name="Elixir Norway"/>
        </authorList>
    </citation>
    <scope>NUCLEOTIDE SEQUENCE</scope>
</reference>
<protein>
    <submittedName>
        <fullName evidence="2">Uncharacterized protein</fullName>
    </submittedName>
</protein>
<feature type="compositionally biased region" description="Polar residues" evidence="1">
    <location>
        <begin position="123"/>
        <end position="135"/>
    </location>
</feature>
<feature type="region of interest" description="Disordered" evidence="1">
    <location>
        <begin position="121"/>
        <end position="140"/>
    </location>
</feature>
<proteinExistence type="predicted"/>
<dbReference type="EMBL" id="OZ020098">
    <property type="protein sequence ID" value="CAK9270067.1"/>
    <property type="molecule type" value="Genomic_DNA"/>
</dbReference>
<evidence type="ECO:0000313" key="2">
    <source>
        <dbReference type="EMBL" id="CAK9270067.1"/>
    </source>
</evidence>
<dbReference type="InterPro" id="IPR040244">
    <property type="entry name" value="EDR4-like"/>
</dbReference>
<gene>
    <name evidence="2" type="ORF">CSSPJE1EN1_LOCUS15545</name>
</gene>
<evidence type="ECO:0000256" key="1">
    <source>
        <dbReference type="SAM" id="MobiDB-lite"/>
    </source>
</evidence>